<dbReference type="InterPro" id="IPR000873">
    <property type="entry name" value="AMP-dep_synth/lig_dom"/>
</dbReference>
<dbReference type="InterPro" id="IPR042099">
    <property type="entry name" value="ANL_N_sf"/>
</dbReference>
<dbReference type="InterPro" id="IPR045851">
    <property type="entry name" value="AMP-bd_C_sf"/>
</dbReference>
<dbReference type="InterPro" id="IPR025110">
    <property type="entry name" value="AMP-bd_C"/>
</dbReference>
<comment type="caution">
    <text evidence="7">The sequence shown here is derived from an EMBL/GenBank/DDBJ whole genome shotgun (WGS) entry which is preliminary data.</text>
</comment>
<dbReference type="EMBL" id="ASGP02000003">
    <property type="protein sequence ID" value="KAH9517703.1"/>
    <property type="molecule type" value="Genomic_DNA"/>
</dbReference>
<dbReference type="PROSITE" id="PS00455">
    <property type="entry name" value="AMP_BINDING"/>
    <property type="match status" value="1"/>
</dbReference>
<evidence type="ECO:0000259" key="5">
    <source>
        <dbReference type="Pfam" id="PF00501"/>
    </source>
</evidence>
<dbReference type="Gene3D" id="3.30.300.30">
    <property type="match status" value="1"/>
</dbReference>
<dbReference type="GO" id="GO:0016405">
    <property type="term" value="F:CoA-ligase activity"/>
    <property type="evidence" value="ECO:0007669"/>
    <property type="project" value="TreeGrafter"/>
</dbReference>
<dbReference type="GO" id="GO:0005777">
    <property type="term" value="C:peroxisome"/>
    <property type="evidence" value="ECO:0007669"/>
    <property type="project" value="UniProtKB-SubCell"/>
</dbReference>
<dbReference type="Pfam" id="PF13193">
    <property type="entry name" value="AMP-binding_C"/>
    <property type="match status" value="1"/>
</dbReference>
<accession>A0A922I383</accession>
<organism evidence="7 8">
    <name type="scientific">Dermatophagoides farinae</name>
    <name type="common">American house dust mite</name>
    <dbReference type="NCBI Taxonomy" id="6954"/>
    <lineage>
        <taxon>Eukaryota</taxon>
        <taxon>Metazoa</taxon>
        <taxon>Ecdysozoa</taxon>
        <taxon>Arthropoda</taxon>
        <taxon>Chelicerata</taxon>
        <taxon>Arachnida</taxon>
        <taxon>Acari</taxon>
        <taxon>Acariformes</taxon>
        <taxon>Sarcoptiformes</taxon>
        <taxon>Astigmata</taxon>
        <taxon>Psoroptidia</taxon>
        <taxon>Analgoidea</taxon>
        <taxon>Pyroglyphidae</taxon>
        <taxon>Dermatophagoidinae</taxon>
        <taxon>Dermatophagoides</taxon>
    </lineage>
</organism>
<name>A0A922I383_DERFA</name>
<evidence type="ECO:0000256" key="4">
    <source>
        <dbReference type="ARBA" id="ARBA00023140"/>
    </source>
</evidence>
<dbReference type="SUPFAM" id="SSF56801">
    <property type="entry name" value="Acetyl-CoA synthetase-like"/>
    <property type="match status" value="1"/>
</dbReference>
<evidence type="ECO:0000313" key="8">
    <source>
        <dbReference type="Proteomes" id="UP000790347"/>
    </source>
</evidence>
<evidence type="ECO:0000313" key="7">
    <source>
        <dbReference type="EMBL" id="KAH9517703.1"/>
    </source>
</evidence>
<keyword evidence="8" id="KW-1185">Reference proteome</keyword>
<keyword evidence="4" id="KW-0576">Peroxisome</keyword>
<dbReference type="PANTHER" id="PTHR24096:SF149">
    <property type="entry name" value="AMP-BINDING DOMAIN-CONTAINING PROTEIN-RELATED"/>
    <property type="match status" value="1"/>
</dbReference>
<feature type="domain" description="AMP-binding enzyme C-terminal" evidence="6">
    <location>
        <begin position="452"/>
        <end position="528"/>
    </location>
</feature>
<dbReference type="Proteomes" id="UP000790347">
    <property type="component" value="Unassembled WGS sequence"/>
</dbReference>
<reference evidence="7" key="2">
    <citation type="journal article" date="2022" name="Res Sq">
        <title>Comparative Genomics Reveals Insights into the Divergent Evolution of Astigmatic Mites and Household Pest Adaptations.</title>
        <authorList>
            <person name="Xiong Q."/>
            <person name="Wan A.T.-Y."/>
            <person name="Liu X.-Y."/>
            <person name="Fung C.S.-H."/>
            <person name="Xiao X."/>
            <person name="Malainual N."/>
            <person name="Hou J."/>
            <person name="Wang L."/>
            <person name="Wang M."/>
            <person name="Yang K."/>
            <person name="Cui Y."/>
            <person name="Leung E."/>
            <person name="Nong W."/>
            <person name="Shin S.-K."/>
            <person name="Au S."/>
            <person name="Jeong K.Y."/>
            <person name="Chew F.T."/>
            <person name="Hui J."/>
            <person name="Leung T.F."/>
            <person name="Tungtrongchitr A."/>
            <person name="Zhong N."/>
            <person name="Liu Z."/>
            <person name="Tsui S."/>
        </authorList>
    </citation>
    <scope>NUCLEOTIDE SEQUENCE</scope>
    <source>
        <strain evidence="7">Derf</strain>
        <tissue evidence="7">Whole organism</tissue>
    </source>
</reference>
<feature type="domain" description="AMP-dependent synthetase/ligase" evidence="5">
    <location>
        <begin position="27"/>
        <end position="401"/>
    </location>
</feature>
<dbReference type="Pfam" id="PF00501">
    <property type="entry name" value="AMP-binding"/>
    <property type="match status" value="1"/>
</dbReference>
<sequence>MSKSIDKNLKTIGEYLFKNGQISTRLKDQIFLTEAKSGKQLKYGQLEDQSHSLAIAMLREFDFQSNDICAIMSESCIEYTIIINACLLLNVPYTSVAPVIGPFFIGERLDQTKSKCLFISNEYYFKLEQMYRQSKWQHLRDYVKIVVINYDQTFDDDKQYNSTTIKFDELISKFKNEKISTIPYYGNNESSIDDLVTIIFTSGSTGRPKGACHTHRTLLTNVIEMKSVETLAKYSHQTMLLTFPLGHVSGNCLLFVALISQTPIVLLNYNEMDRIFDVIEKYRCVQVFGSANIVNLLAKSDLTSHRDISSVKMVLTAGCKLSTSTAEILAKKHGIQILDAYGCTECLYISIGVSSQNVGKPLPSFQLKLIDNLTKNELTNSSSEQLGEICIRGTSRFREYYGRPDETKKAIDNDGWFHTGDVGFIDNNGCLHITDRIKEIIKYKGWSVFPAEIELFLMTHDDVIGVVVVGVKHNEYNEVPRAYVTVKSESSITVEQLQQYVNDNLGYHQRLIGGLLIVDQLHYNQMGKIDRRFYKDLCANEILDNND</sequence>
<dbReference type="AlphaFoldDB" id="A0A922I383"/>
<protein>
    <submittedName>
        <fullName evidence="7">4-coumarate--CoA ligase 1</fullName>
    </submittedName>
</protein>
<reference evidence="7" key="1">
    <citation type="submission" date="2013-05" db="EMBL/GenBank/DDBJ databases">
        <authorList>
            <person name="Yim A.K.Y."/>
            <person name="Chan T.F."/>
            <person name="Ji K.M."/>
            <person name="Liu X.Y."/>
            <person name="Zhou J.W."/>
            <person name="Li R.Q."/>
            <person name="Yang K.Y."/>
            <person name="Li J."/>
            <person name="Li M."/>
            <person name="Law P.T.W."/>
            <person name="Wu Y.L."/>
            <person name="Cai Z.L."/>
            <person name="Qin H."/>
            <person name="Bao Y."/>
            <person name="Leung R.K.K."/>
            <person name="Ng P.K.S."/>
            <person name="Zou J."/>
            <person name="Zhong X.J."/>
            <person name="Ran P.X."/>
            <person name="Zhong N.S."/>
            <person name="Liu Z.G."/>
            <person name="Tsui S.K.W."/>
        </authorList>
    </citation>
    <scope>NUCLEOTIDE SEQUENCE</scope>
    <source>
        <strain evidence="7">Derf</strain>
        <tissue evidence="7">Whole organism</tissue>
    </source>
</reference>
<evidence type="ECO:0000259" key="6">
    <source>
        <dbReference type="Pfam" id="PF13193"/>
    </source>
</evidence>
<keyword evidence="3 7" id="KW-0436">Ligase</keyword>
<comment type="similarity">
    <text evidence="2">Belongs to the ATP-dependent AMP-binding enzyme family.</text>
</comment>
<evidence type="ECO:0000256" key="2">
    <source>
        <dbReference type="ARBA" id="ARBA00006432"/>
    </source>
</evidence>
<dbReference type="InterPro" id="IPR020845">
    <property type="entry name" value="AMP-binding_CS"/>
</dbReference>
<comment type="subcellular location">
    <subcellularLocation>
        <location evidence="1">Peroxisome</location>
    </subcellularLocation>
</comment>
<proteinExistence type="inferred from homology"/>
<evidence type="ECO:0000256" key="1">
    <source>
        <dbReference type="ARBA" id="ARBA00004275"/>
    </source>
</evidence>
<dbReference type="Gene3D" id="3.40.50.12780">
    <property type="entry name" value="N-terminal domain of ligase-like"/>
    <property type="match status" value="1"/>
</dbReference>
<dbReference type="PANTHER" id="PTHR24096">
    <property type="entry name" value="LONG-CHAIN-FATTY-ACID--COA LIGASE"/>
    <property type="match status" value="1"/>
</dbReference>
<gene>
    <name evidence="7" type="primary">4CL1_2</name>
    <name evidence="7" type="ORF">DERF_008344</name>
</gene>
<evidence type="ECO:0000256" key="3">
    <source>
        <dbReference type="ARBA" id="ARBA00022598"/>
    </source>
</evidence>